<gene>
    <name evidence="1" type="primary">LOC105064974</name>
</gene>
<dbReference type="AlphaFoldDB" id="A0A9W3EIL3"/>
<dbReference type="KEGG" id="cbai:105064974"/>
<dbReference type="RefSeq" id="XP_010948312.2">
    <property type="nucleotide sequence ID" value="XM_010950010.2"/>
</dbReference>
<feature type="non-terminal residue" evidence="1">
    <location>
        <position position="1"/>
    </location>
</feature>
<accession>A0A9W3EIL3</accession>
<proteinExistence type="predicted"/>
<evidence type="ECO:0000313" key="1">
    <source>
        <dbReference type="RefSeq" id="XP_010948312.2"/>
    </source>
</evidence>
<name>A0A9W3EIL3_CAMBA</name>
<sequence length="323" mass="34020">KLAQGQSLGKGSQFIYWGDCPQPPTVRSCSFEYLFWAVPWLVAPPSSPQEAVLSWPPPLLCGSGLLVTGVHHHSPWLLAAQCHLETPAAVPAGQGPSLSSLTRASTPTCAVRWRPGRRVTTCSRSSWSLLDVALQGPQQTGAAGHPVSWDAGPLWGKTRVLFCSLGGEVGARAPWGWTATSGAGVSETLGSQVFRDLLLGSLSLVSGVQAFPGSFCCWPDGPALVERSAVFEVRPLLSIVGWTYGCCLRRGCSVSYGGDSGAPLVPAVSLPLSCSSLCDRHSRDVAVCSRHIPHIWAFSPAGTFLSTCQPSKCSDVEVLAAGL</sequence>
<organism evidence="1">
    <name type="scientific">Camelus bactrianus</name>
    <name type="common">Bactrian camel</name>
    <dbReference type="NCBI Taxonomy" id="9837"/>
    <lineage>
        <taxon>Eukaryota</taxon>
        <taxon>Metazoa</taxon>
        <taxon>Chordata</taxon>
        <taxon>Craniata</taxon>
        <taxon>Vertebrata</taxon>
        <taxon>Euteleostomi</taxon>
        <taxon>Mammalia</taxon>
        <taxon>Eutheria</taxon>
        <taxon>Laurasiatheria</taxon>
        <taxon>Artiodactyla</taxon>
        <taxon>Tylopoda</taxon>
        <taxon>Camelidae</taxon>
        <taxon>Camelus</taxon>
    </lineage>
</organism>
<reference evidence="1" key="1">
    <citation type="submission" date="2025-08" db="UniProtKB">
        <authorList>
            <consortium name="RefSeq"/>
        </authorList>
    </citation>
    <scope>IDENTIFICATION</scope>
    <source>
        <tissue evidence="1">Blood</tissue>
    </source>
</reference>
<protein>
    <submittedName>
        <fullName evidence="1">Uncharacterized protein LOC105064974</fullName>
    </submittedName>
</protein>